<dbReference type="AlphaFoldDB" id="A0A023BVL5"/>
<evidence type="ECO:0000256" key="4">
    <source>
        <dbReference type="ARBA" id="ARBA00022475"/>
    </source>
</evidence>
<keyword evidence="10" id="KW-0902">Two-component regulatory system</keyword>
<dbReference type="STRING" id="1317122.ATO12_14000"/>
<evidence type="ECO:0000256" key="11">
    <source>
        <dbReference type="ARBA" id="ARBA00023136"/>
    </source>
</evidence>
<comment type="subcellular location">
    <subcellularLocation>
        <location evidence="2">Cell membrane</location>
    </subcellularLocation>
</comment>
<dbReference type="InterPro" id="IPR013656">
    <property type="entry name" value="PAS_4"/>
</dbReference>
<protein>
    <recommendedName>
        <fullName evidence="3">histidine kinase</fullName>
        <ecNumber evidence="3">2.7.13.3</ecNumber>
    </recommendedName>
</protein>
<dbReference type="NCBIfam" id="TIGR00229">
    <property type="entry name" value="sensory_box"/>
    <property type="match status" value="2"/>
</dbReference>
<dbReference type="PRINTS" id="PR00344">
    <property type="entry name" value="BCTRLSENSOR"/>
</dbReference>
<dbReference type="GO" id="GO:0009927">
    <property type="term" value="F:histidine phosphotransfer kinase activity"/>
    <property type="evidence" value="ECO:0007669"/>
    <property type="project" value="TreeGrafter"/>
</dbReference>
<dbReference type="Pfam" id="PF08447">
    <property type="entry name" value="PAS_3"/>
    <property type="match status" value="1"/>
</dbReference>
<evidence type="ECO:0000313" key="15">
    <source>
        <dbReference type="Proteomes" id="UP000023541"/>
    </source>
</evidence>
<evidence type="ECO:0000256" key="10">
    <source>
        <dbReference type="ARBA" id="ARBA00023012"/>
    </source>
</evidence>
<feature type="domain" description="Histidine kinase" evidence="12">
    <location>
        <begin position="517"/>
        <end position="734"/>
    </location>
</feature>
<dbReference type="CDD" id="cd00082">
    <property type="entry name" value="HisKA"/>
    <property type="match status" value="1"/>
</dbReference>
<evidence type="ECO:0000256" key="2">
    <source>
        <dbReference type="ARBA" id="ARBA00004236"/>
    </source>
</evidence>
<dbReference type="Pfam" id="PF02518">
    <property type="entry name" value="HATPase_c"/>
    <property type="match status" value="1"/>
</dbReference>
<dbReference type="InterPro" id="IPR035965">
    <property type="entry name" value="PAS-like_dom_sf"/>
</dbReference>
<dbReference type="Gene3D" id="3.30.565.10">
    <property type="entry name" value="Histidine kinase-like ATPase, C-terminal domain"/>
    <property type="match status" value="1"/>
</dbReference>
<evidence type="ECO:0000256" key="5">
    <source>
        <dbReference type="ARBA" id="ARBA00022553"/>
    </source>
</evidence>
<dbReference type="GO" id="GO:0005524">
    <property type="term" value="F:ATP binding"/>
    <property type="evidence" value="ECO:0007669"/>
    <property type="project" value="UniProtKB-KW"/>
</dbReference>
<keyword evidence="6" id="KW-0808">Transferase</keyword>
<keyword evidence="15" id="KW-1185">Reference proteome</keyword>
<dbReference type="InterPro" id="IPR003661">
    <property type="entry name" value="HisK_dim/P_dom"/>
</dbReference>
<dbReference type="Pfam" id="PF08448">
    <property type="entry name" value="PAS_4"/>
    <property type="match status" value="1"/>
</dbReference>
<dbReference type="SMART" id="SM00387">
    <property type="entry name" value="HATPase_c"/>
    <property type="match status" value="1"/>
</dbReference>
<keyword evidence="9" id="KW-0067">ATP-binding</keyword>
<evidence type="ECO:0000256" key="8">
    <source>
        <dbReference type="ARBA" id="ARBA00022777"/>
    </source>
</evidence>
<evidence type="ECO:0000313" key="14">
    <source>
        <dbReference type="EMBL" id="EZH73989.1"/>
    </source>
</evidence>
<keyword evidence="5" id="KW-0597">Phosphoprotein</keyword>
<dbReference type="InterPro" id="IPR005467">
    <property type="entry name" value="His_kinase_dom"/>
</dbReference>
<name>A0A023BVL5_9FLAO</name>
<proteinExistence type="predicted"/>
<dbReference type="SUPFAM" id="SSF47384">
    <property type="entry name" value="Homodimeric domain of signal transducing histidine kinase"/>
    <property type="match status" value="1"/>
</dbReference>
<evidence type="ECO:0000256" key="6">
    <source>
        <dbReference type="ARBA" id="ARBA00022679"/>
    </source>
</evidence>
<dbReference type="SMART" id="SM00388">
    <property type="entry name" value="HisKA"/>
    <property type="match status" value="1"/>
</dbReference>
<dbReference type="Gene3D" id="1.10.287.130">
    <property type="match status" value="1"/>
</dbReference>
<dbReference type="Gene3D" id="3.30.450.20">
    <property type="entry name" value="PAS domain"/>
    <property type="match status" value="3"/>
</dbReference>
<dbReference type="GO" id="GO:0005886">
    <property type="term" value="C:plasma membrane"/>
    <property type="evidence" value="ECO:0007669"/>
    <property type="project" value="UniProtKB-SubCell"/>
</dbReference>
<evidence type="ECO:0000259" key="13">
    <source>
        <dbReference type="PROSITE" id="PS50113"/>
    </source>
</evidence>
<dbReference type="InterPro" id="IPR000014">
    <property type="entry name" value="PAS"/>
</dbReference>
<dbReference type="CDD" id="cd00130">
    <property type="entry name" value="PAS"/>
    <property type="match status" value="1"/>
</dbReference>
<evidence type="ECO:0000256" key="9">
    <source>
        <dbReference type="ARBA" id="ARBA00022840"/>
    </source>
</evidence>
<dbReference type="Pfam" id="PF00512">
    <property type="entry name" value="HisKA"/>
    <property type="match status" value="1"/>
</dbReference>
<dbReference type="InterPro" id="IPR004358">
    <property type="entry name" value="Sig_transdc_His_kin-like_C"/>
</dbReference>
<dbReference type="SMART" id="SM00091">
    <property type="entry name" value="PAS"/>
    <property type="match status" value="2"/>
</dbReference>
<dbReference type="eggNOG" id="COG2205">
    <property type="taxonomic scope" value="Bacteria"/>
</dbReference>
<reference evidence="14 15" key="1">
    <citation type="submission" date="2014-04" db="EMBL/GenBank/DDBJ databases">
        <title>Aquimarina sp. 22II-S11-z7 Genome Sequencing.</title>
        <authorList>
            <person name="Lai Q."/>
        </authorList>
    </citation>
    <scope>NUCLEOTIDE SEQUENCE [LARGE SCALE GENOMIC DNA]</scope>
    <source>
        <strain evidence="14 15">22II-S11-z7</strain>
    </source>
</reference>
<feature type="domain" description="PAC" evidence="13">
    <location>
        <begin position="447"/>
        <end position="499"/>
    </location>
</feature>
<dbReference type="InterPro" id="IPR036890">
    <property type="entry name" value="HATPase_C_sf"/>
</dbReference>
<dbReference type="SUPFAM" id="SSF55874">
    <property type="entry name" value="ATPase domain of HSP90 chaperone/DNA topoisomerase II/histidine kinase"/>
    <property type="match status" value="1"/>
</dbReference>
<dbReference type="InterPro" id="IPR003594">
    <property type="entry name" value="HATPase_dom"/>
</dbReference>
<keyword evidence="7" id="KW-0547">Nucleotide-binding</keyword>
<comment type="caution">
    <text evidence="14">The sequence shown here is derived from an EMBL/GenBank/DDBJ whole genome shotgun (WGS) entry which is preliminary data.</text>
</comment>
<organism evidence="14 15">
    <name type="scientific">Aquimarina atlantica</name>
    <dbReference type="NCBI Taxonomy" id="1317122"/>
    <lineage>
        <taxon>Bacteria</taxon>
        <taxon>Pseudomonadati</taxon>
        <taxon>Bacteroidota</taxon>
        <taxon>Flavobacteriia</taxon>
        <taxon>Flavobacteriales</taxon>
        <taxon>Flavobacteriaceae</taxon>
        <taxon>Aquimarina</taxon>
    </lineage>
</organism>
<dbReference type="InterPro" id="IPR013655">
    <property type="entry name" value="PAS_fold_3"/>
</dbReference>
<dbReference type="PROSITE" id="PS50109">
    <property type="entry name" value="HIS_KIN"/>
    <property type="match status" value="1"/>
</dbReference>
<dbReference type="EC" id="2.7.13.3" evidence="3"/>
<gene>
    <name evidence="14" type="ORF">ATO12_14000</name>
</gene>
<dbReference type="OrthoDB" id="9796457at2"/>
<keyword evidence="11" id="KW-0472">Membrane</keyword>
<dbReference type="SMART" id="SM00086">
    <property type="entry name" value="PAC"/>
    <property type="match status" value="3"/>
</dbReference>
<dbReference type="RefSeq" id="WP_034241509.1">
    <property type="nucleotide sequence ID" value="NZ_AQRA01000004.1"/>
</dbReference>
<dbReference type="InterPro" id="IPR000700">
    <property type="entry name" value="PAS-assoc_C"/>
</dbReference>
<dbReference type="GO" id="GO:0000155">
    <property type="term" value="F:phosphorelay sensor kinase activity"/>
    <property type="evidence" value="ECO:0007669"/>
    <property type="project" value="InterPro"/>
</dbReference>
<feature type="domain" description="PAC" evidence="13">
    <location>
        <begin position="191"/>
        <end position="242"/>
    </location>
</feature>
<comment type="catalytic activity">
    <reaction evidence="1">
        <text>ATP + protein L-histidine = ADP + protein N-phospho-L-histidine.</text>
        <dbReference type="EC" id="2.7.13.3"/>
    </reaction>
</comment>
<evidence type="ECO:0000256" key="1">
    <source>
        <dbReference type="ARBA" id="ARBA00000085"/>
    </source>
</evidence>
<dbReference type="PANTHER" id="PTHR43047:SF72">
    <property type="entry name" value="OSMOSENSING HISTIDINE PROTEIN KINASE SLN1"/>
    <property type="match status" value="1"/>
</dbReference>
<keyword evidence="4" id="KW-1003">Cell membrane</keyword>
<dbReference type="InterPro" id="IPR001610">
    <property type="entry name" value="PAC"/>
</dbReference>
<evidence type="ECO:0000256" key="7">
    <source>
        <dbReference type="ARBA" id="ARBA00022741"/>
    </source>
</evidence>
<keyword evidence="8" id="KW-0418">Kinase</keyword>
<dbReference type="Pfam" id="PF13426">
    <property type="entry name" value="PAS_9"/>
    <property type="match status" value="2"/>
</dbReference>
<dbReference type="PROSITE" id="PS50113">
    <property type="entry name" value="PAC"/>
    <property type="match status" value="2"/>
</dbReference>
<dbReference type="FunFam" id="3.30.565.10:FF:000023">
    <property type="entry name" value="PAS domain-containing sensor histidine kinase"/>
    <property type="match status" value="1"/>
</dbReference>
<dbReference type="EMBL" id="AQRA01000004">
    <property type="protein sequence ID" value="EZH73989.1"/>
    <property type="molecule type" value="Genomic_DNA"/>
</dbReference>
<dbReference type="SUPFAM" id="SSF55785">
    <property type="entry name" value="PYP-like sensor domain (PAS domain)"/>
    <property type="match status" value="3"/>
</dbReference>
<evidence type="ECO:0000259" key="12">
    <source>
        <dbReference type="PROSITE" id="PS50109"/>
    </source>
</evidence>
<dbReference type="PANTHER" id="PTHR43047">
    <property type="entry name" value="TWO-COMPONENT HISTIDINE PROTEIN KINASE"/>
    <property type="match status" value="1"/>
</dbReference>
<accession>A0A023BVL5</accession>
<dbReference type="InterPro" id="IPR036097">
    <property type="entry name" value="HisK_dim/P_sf"/>
</dbReference>
<sequence>MSLTLQKFGISSEKTLLFLFVLKKDGEIISFNNRCELLFPLDKNKIEGKFITDFIIDKDVSVFLSSTSGLSHSSPLINVSLNFPTENQGVVSIKFDFKLHNDLIYATGIDTTEEYKEHRALLTISKLAKTGAWYFNPKNNEMYWSDGCYFINELSPCTSITREKEISFYPEDARVRIKSFLDNLIKDKETYEYTEKIITEKGNEKWIKVIGQPVIYKDEVVYVNGTITDVTDRHNYIEKLKYSEETKHLALKGIQSGLFDYHVKNNEVFYSSDFKKMLGLPLDQDFVAEEEFRKMIHPDDVEKMLKRRQDNFNQEGNYYYNYYRLKHINEGYRHYEVYGFKRKNAKGEITRMIGNLIDVHQKKINERTIVESKNRLQAIVNNGFAYTILLDTKGVILMTDEKSVKIIKRDFNVNPNQVSCRFIDVMPLNFKNSFAHEFNEALKGNIVKKEIERITHKGDLQWLEAKYTPVFDQEKKVNSVLVSFLDITERKLAEIAIKESHIKEQELNSLKSNILSNFSHEIRTPLNGIMTVSKLLLDEEKPDEREKLLEYLEESKNRLLDTINNLSNFSEIEAIKKNINVQKLDINYTIETSYREYKHMAEAKELAYQLELDQTSPQVNIDKDLFRAAINNIIHNAIKYTNKGSIIIKVNSQNSKNNVYISITDTGIGIDNENLKKIFDPFMQESIGMSRKYEGTGIGLSLSKRYIEILEGKIEVKSTIGKGTEFNIIIPKCL</sequence>
<dbReference type="Proteomes" id="UP000023541">
    <property type="component" value="Unassembled WGS sequence"/>
</dbReference>
<evidence type="ECO:0000256" key="3">
    <source>
        <dbReference type="ARBA" id="ARBA00012438"/>
    </source>
</evidence>